<feature type="region of interest" description="Disordered" evidence="1">
    <location>
        <begin position="82"/>
        <end position="154"/>
    </location>
</feature>
<feature type="compositionally biased region" description="Polar residues" evidence="1">
    <location>
        <begin position="145"/>
        <end position="154"/>
    </location>
</feature>
<comment type="caution">
    <text evidence="3">The sequence shown here is derived from an EMBL/GenBank/DDBJ whole genome shotgun (WGS) entry which is preliminary data.</text>
</comment>
<proteinExistence type="predicted"/>
<gene>
    <name evidence="3" type="ORF">LXN57_13430</name>
</gene>
<evidence type="ECO:0000256" key="2">
    <source>
        <dbReference type="SAM" id="Phobius"/>
    </source>
</evidence>
<reference evidence="3 4" key="1">
    <citation type="submission" date="2022-06" db="EMBL/GenBank/DDBJ databases">
        <title>Actinoplanes abujensis sp. nov., isolated from Nigerian arid soil.</title>
        <authorList>
            <person name="Ding P."/>
        </authorList>
    </citation>
    <scope>NUCLEOTIDE SEQUENCE [LARGE SCALE GENOMIC DNA]</scope>
    <source>
        <strain evidence="4">TRM88002</strain>
    </source>
</reference>
<keyword evidence="2" id="KW-0812">Transmembrane</keyword>
<accession>A0ABT0XXR9</accession>
<keyword evidence="4" id="KW-1185">Reference proteome</keyword>
<keyword evidence="2" id="KW-0472">Membrane</keyword>
<sequence length="154" mass="16461">MSIGPAVIPRLAALLARPFINRDVTARMARDEVRAATRTTAAVAAPVVAISAIAGSLLLSLSFIIDWTTAQDRARLHAPLVVETGVRPQPRRSRPIRPSRSPTYADKQRFSATRTAVPADPTSLRSSTLPPPPPPGAWPPPEALSMTSTDAWSP</sequence>
<evidence type="ECO:0000313" key="3">
    <source>
        <dbReference type="EMBL" id="MCM4078571.1"/>
    </source>
</evidence>
<organism evidence="3 4">
    <name type="scientific">Paractinoplanes hotanensis</name>
    <dbReference type="NCBI Taxonomy" id="2906497"/>
    <lineage>
        <taxon>Bacteria</taxon>
        <taxon>Bacillati</taxon>
        <taxon>Actinomycetota</taxon>
        <taxon>Actinomycetes</taxon>
        <taxon>Micromonosporales</taxon>
        <taxon>Micromonosporaceae</taxon>
        <taxon>Paractinoplanes</taxon>
    </lineage>
</organism>
<evidence type="ECO:0000256" key="1">
    <source>
        <dbReference type="SAM" id="MobiDB-lite"/>
    </source>
</evidence>
<dbReference type="Proteomes" id="UP001523216">
    <property type="component" value="Unassembled WGS sequence"/>
</dbReference>
<evidence type="ECO:0000313" key="4">
    <source>
        <dbReference type="Proteomes" id="UP001523216"/>
    </source>
</evidence>
<name>A0ABT0XXR9_9ACTN</name>
<protein>
    <submittedName>
        <fullName evidence="3">Uncharacterized protein</fullName>
    </submittedName>
</protein>
<dbReference type="EMBL" id="JAMQOL010000016">
    <property type="protein sequence ID" value="MCM4078571.1"/>
    <property type="molecule type" value="Genomic_DNA"/>
</dbReference>
<keyword evidence="2" id="KW-1133">Transmembrane helix</keyword>
<feature type="compositionally biased region" description="Pro residues" evidence="1">
    <location>
        <begin position="129"/>
        <end position="142"/>
    </location>
</feature>
<feature type="transmembrane region" description="Helical" evidence="2">
    <location>
        <begin position="43"/>
        <end position="65"/>
    </location>
</feature>
<dbReference type="RefSeq" id="WP_251798412.1">
    <property type="nucleotide sequence ID" value="NZ_JAMQOL010000016.1"/>
</dbReference>